<dbReference type="GO" id="GO:0008270">
    <property type="term" value="F:zinc ion binding"/>
    <property type="evidence" value="ECO:0007669"/>
    <property type="project" value="UniProtKB-KW"/>
</dbReference>
<feature type="region of interest" description="Disordered" evidence="6">
    <location>
        <begin position="1"/>
        <end position="120"/>
    </location>
</feature>
<dbReference type="Gramene" id="TVU49983">
    <property type="protein sequence ID" value="TVU49983"/>
    <property type="gene ID" value="EJB05_01332"/>
</dbReference>
<feature type="region of interest" description="Disordered" evidence="6">
    <location>
        <begin position="153"/>
        <end position="175"/>
    </location>
</feature>
<dbReference type="InterPro" id="IPR036116">
    <property type="entry name" value="FN3_sf"/>
</dbReference>
<evidence type="ECO:0000256" key="4">
    <source>
        <dbReference type="ARBA" id="ARBA00022833"/>
    </source>
</evidence>
<dbReference type="GO" id="GO:0040029">
    <property type="term" value="P:epigenetic regulation of gene expression"/>
    <property type="evidence" value="ECO:0007669"/>
    <property type="project" value="InterPro"/>
</dbReference>
<feature type="domain" description="Fibronectin type-III" evidence="7">
    <location>
        <begin position="394"/>
        <end position="492"/>
    </location>
</feature>
<dbReference type="Pfam" id="PF07227">
    <property type="entry name" value="PHD_Oberon"/>
    <property type="match status" value="1"/>
</dbReference>
<dbReference type="Pfam" id="PF23376">
    <property type="entry name" value="Fn3_VIN3"/>
    <property type="match status" value="1"/>
</dbReference>
<feature type="compositionally biased region" description="Low complexity" evidence="6">
    <location>
        <begin position="39"/>
        <end position="56"/>
    </location>
</feature>
<keyword evidence="9" id="KW-1185">Reference proteome</keyword>
<dbReference type="InterPro" id="IPR056990">
    <property type="entry name" value="VIN3-like_C"/>
</dbReference>
<organism evidence="8 9">
    <name type="scientific">Eragrostis curvula</name>
    <name type="common">weeping love grass</name>
    <dbReference type="NCBI Taxonomy" id="38414"/>
    <lineage>
        <taxon>Eukaryota</taxon>
        <taxon>Viridiplantae</taxon>
        <taxon>Streptophyta</taxon>
        <taxon>Embryophyta</taxon>
        <taxon>Tracheophyta</taxon>
        <taxon>Spermatophyta</taxon>
        <taxon>Magnoliopsida</taxon>
        <taxon>Liliopsida</taxon>
        <taxon>Poales</taxon>
        <taxon>Poaceae</taxon>
        <taxon>PACMAD clade</taxon>
        <taxon>Chloridoideae</taxon>
        <taxon>Eragrostideae</taxon>
        <taxon>Eragrostidinae</taxon>
        <taxon>Eragrostis</taxon>
    </lineage>
</organism>
<dbReference type="Gene3D" id="2.60.40.10">
    <property type="entry name" value="Immunoglobulins"/>
    <property type="match status" value="1"/>
</dbReference>
<dbReference type="EMBL" id="RWGY01000002">
    <property type="protein sequence ID" value="TVU49983.1"/>
    <property type="molecule type" value="Genomic_DNA"/>
</dbReference>
<feature type="non-terminal residue" evidence="8">
    <location>
        <position position="1"/>
    </location>
</feature>
<evidence type="ECO:0000256" key="2">
    <source>
        <dbReference type="ARBA" id="ARBA00022723"/>
    </source>
</evidence>
<evidence type="ECO:0000313" key="9">
    <source>
        <dbReference type="Proteomes" id="UP000324897"/>
    </source>
</evidence>
<comment type="caution">
    <text evidence="8">The sequence shown here is derived from an EMBL/GenBank/DDBJ whole genome shotgun (WGS) entry which is preliminary data.</text>
</comment>
<evidence type="ECO:0000256" key="5">
    <source>
        <dbReference type="ARBA" id="ARBA00023242"/>
    </source>
</evidence>
<feature type="non-terminal residue" evidence="8">
    <location>
        <position position="851"/>
    </location>
</feature>
<dbReference type="CDD" id="cd00063">
    <property type="entry name" value="FN3"/>
    <property type="match status" value="1"/>
</dbReference>
<sequence>ALCAWGKEDKRSHSEPSSPPSYQRRPLPSRAPPPPPPTASAWAAPSISVVSRPRPSAKMASGGDDAPGPAVLGNSSNAANGSEEIRSADNSNNVSENALEPLSSFPEPESNDPGVNTEKEEFGISKCKSVEEIPRTVTVKRCKNIDLKKVSSNNNNNSSLTGSHSLKRQPRKGDHPIQLSENAISQDTKPPGTWICKNSACKAVLTSDKTFCKRCSCFICHHFDDNKDPSLWLVCSSESGDKDCCESSCHIECALQHQKAGCIDLGQSIQLDGNYCCAACGKVIGILGCWKRQLVVAKDARRVDVLCSRIYLSHRLLDGTIRFKELHQIVEDAKAKLESEVGPLDGTSSKLARGIVGRLPVAADVQKLCSVAIEKADEWLRLNAPSEAKQIDTLPSACRFRFEAVTASSLVLVLKEVVSSQCHAIKGYKLWYWNSREPPSTGEPAVFPKDQRRILISNLQPCTEYAFRIISFTEDGELGHSESKIFTKSVEIIHKNIGHGAEGCSSSAKRDGKSQSGKSSGFKVRQLGSVFRKAQAEENGYPTVFCKDEIEDSCDHSDSVIPDNQAAFGASCKLNLNETSVPDLNAEVVMPTECFRNENGCSSAKNAIAKSNGCGDSETCAEGHVGEAPAMESRSQSRKQTSDLEQETCADDSNLVVGPARLFSRRLGQLDDNYEYCVKIIRWLECSGHIEKNFRMKFLTWFSLRSTEQERRVVITFIRTLLDEPSSLATQLLDSFEEIVASKKPRTAFLCFKITLKLTQEPFFDFTQMMINFLFAVETGVVPHKIVCMSSRLANLAMHITKLTASVHVPVAAKAFSVTMLNVPVAAKAFSITVLNVLFAAKAFSITMLNR</sequence>
<feature type="compositionally biased region" description="Pro residues" evidence="6">
    <location>
        <begin position="29"/>
        <end position="38"/>
    </location>
</feature>
<protein>
    <recommendedName>
        <fullName evidence="7">Fibronectin type-III domain-containing protein</fullName>
    </recommendedName>
</protein>
<dbReference type="InterPro" id="IPR044514">
    <property type="entry name" value="VIN3-like"/>
</dbReference>
<keyword evidence="4" id="KW-0862">Zinc</keyword>
<dbReference type="GO" id="GO:0010048">
    <property type="term" value="P:vernalization response"/>
    <property type="evidence" value="ECO:0007669"/>
    <property type="project" value="InterPro"/>
</dbReference>
<accession>A0A5J9WPC6</accession>
<keyword evidence="3" id="KW-0863">Zinc-finger</keyword>
<dbReference type="InterPro" id="IPR058585">
    <property type="entry name" value="Fn3_VIN3"/>
</dbReference>
<evidence type="ECO:0000313" key="8">
    <source>
        <dbReference type="EMBL" id="TVU49983.1"/>
    </source>
</evidence>
<dbReference type="Pfam" id="PF23380">
    <property type="entry name" value="VIN3_C"/>
    <property type="match status" value="1"/>
</dbReference>
<gene>
    <name evidence="8" type="ORF">EJB05_01332</name>
</gene>
<evidence type="ECO:0000259" key="7">
    <source>
        <dbReference type="PROSITE" id="PS50853"/>
    </source>
</evidence>
<dbReference type="PANTHER" id="PTHR46286:SF1">
    <property type="entry name" value="VIN3-LIKE PROTEIN 1"/>
    <property type="match status" value="1"/>
</dbReference>
<dbReference type="SUPFAM" id="SSF49265">
    <property type="entry name" value="Fibronectin type III"/>
    <property type="match status" value="1"/>
</dbReference>
<evidence type="ECO:0000256" key="3">
    <source>
        <dbReference type="ARBA" id="ARBA00022771"/>
    </source>
</evidence>
<reference evidence="8 9" key="1">
    <citation type="journal article" date="2019" name="Sci. Rep.">
        <title>A high-quality genome of Eragrostis curvula grass provides insights into Poaceae evolution and supports new strategies to enhance forage quality.</title>
        <authorList>
            <person name="Carballo J."/>
            <person name="Santos B.A.C.M."/>
            <person name="Zappacosta D."/>
            <person name="Garbus I."/>
            <person name="Selva J.P."/>
            <person name="Gallo C.A."/>
            <person name="Diaz A."/>
            <person name="Albertini E."/>
            <person name="Caccamo M."/>
            <person name="Echenique V."/>
        </authorList>
    </citation>
    <scope>NUCLEOTIDE SEQUENCE [LARGE SCALE GENOMIC DNA]</scope>
    <source>
        <strain evidence="9">cv. Victoria</strain>
        <tissue evidence="8">Leaf</tissue>
    </source>
</reference>
<feature type="region of interest" description="Disordered" evidence="6">
    <location>
        <begin position="501"/>
        <end position="520"/>
    </location>
</feature>
<keyword evidence="5" id="KW-0539">Nucleus</keyword>
<dbReference type="PANTHER" id="PTHR46286">
    <property type="entry name" value="VIN3-LIKE PROTEIN 2-RELATED"/>
    <property type="match status" value="1"/>
</dbReference>
<feature type="compositionally biased region" description="Basic and acidic residues" evidence="6">
    <location>
        <begin position="1"/>
        <end position="14"/>
    </location>
</feature>
<evidence type="ECO:0000256" key="6">
    <source>
        <dbReference type="SAM" id="MobiDB-lite"/>
    </source>
</evidence>
<dbReference type="InterPro" id="IPR013783">
    <property type="entry name" value="Ig-like_fold"/>
</dbReference>
<evidence type="ECO:0000256" key="1">
    <source>
        <dbReference type="ARBA" id="ARBA00004123"/>
    </source>
</evidence>
<dbReference type="GO" id="GO:0005634">
    <property type="term" value="C:nucleus"/>
    <property type="evidence" value="ECO:0007669"/>
    <property type="project" value="UniProtKB-SubCell"/>
</dbReference>
<proteinExistence type="predicted"/>
<comment type="subcellular location">
    <subcellularLocation>
        <location evidence="1">Nucleus</location>
    </subcellularLocation>
</comment>
<keyword evidence="2" id="KW-0479">Metal-binding</keyword>
<dbReference type="Proteomes" id="UP000324897">
    <property type="component" value="Chromosome 6"/>
</dbReference>
<dbReference type="InterPro" id="IPR003961">
    <property type="entry name" value="FN3_dom"/>
</dbReference>
<name>A0A5J9WPC6_9POAL</name>
<dbReference type="InterPro" id="IPR032881">
    <property type="entry name" value="Oberon-like_PHD"/>
</dbReference>
<dbReference type="AlphaFoldDB" id="A0A5J9WPC6"/>
<dbReference type="PROSITE" id="PS50853">
    <property type="entry name" value="FN3"/>
    <property type="match status" value="1"/>
</dbReference>
<dbReference type="OrthoDB" id="1925343at2759"/>